<dbReference type="InterPro" id="IPR003399">
    <property type="entry name" value="Mce/MlaD"/>
</dbReference>
<dbReference type="RefSeq" id="WP_188543379.1">
    <property type="nucleotide sequence ID" value="NZ_BMCU01000001.1"/>
</dbReference>
<dbReference type="Proteomes" id="UP000654257">
    <property type="component" value="Unassembled WGS sequence"/>
</dbReference>
<evidence type="ECO:0000256" key="1">
    <source>
        <dbReference type="SAM" id="Phobius"/>
    </source>
</evidence>
<comment type="caution">
    <text evidence="4">The sequence shown here is derived from an EMBL/GenBank/DDBJ whole genome shotgun (WGS) entry which is preliminary data.</text>
</comment>
<dbReference type="InterPro" id="IPR052336">
    <property type="entry name" value="MlaD_Phospholipid_Transporter"/>
</dbReference>
<feature type="transmembrane region" description="Helical" evidence="1">
    <location>
        <begin position="9"/>
        <end position="29"/>
    </location>
</feature>
<dbReference type="GO" id="GO:0005576">
    <property type="term" value="C:extracellular region"/>
    <property type="evidence" value="ECO:0007669"/>
    <property type="project" value="TreeGrafter"/>
</dbReference>
<organism evidence="4 5">
    <name type="scientific">Rhodococcoides trifolii</name>
    <dbReference type="NCBI Taxonomy" id="908250"/>
    <lineage>
        <taxon>Bacteria</taxon>
        <taxon>Bacillati</taxon>
        <taxon>Actinomycetota</taxon>
        <taxon>Actinomycetes</taxon>
        <taxon>Mycobacteriales</taxon>
        <taxon>Nocardiaceae</taxon>
        <taxon>Rhodococcoides</taxon>
    </lineage>
</organism>
<evidence type="ECO:0000259" key="3">
    <source>
        <dbReference type="Pfam" id="PF11887"/>
    </source>
</evidence>
<accession>A0A917CSN0</accession>
<feature type="domain" description="Mammalian cell entry C-terminal" evidence="3">
    <location>
        <begin position="115"/>
        <end position="301"/>
    </location>
</feature>
<reference evidence="4" key="2">
    <citation type="submission" date="2020-09" db="EMBL/GenBank/DDBJ databases">
        <authorList>
            <person name="Sun Q."/>
            <person name="Sedlacek I."/>
        </authorList>
    </citation>
    <scope>NUCLEOTIDE SEQUENCE</scope>
    <source>
        <strain evidence="4">CCM 7905</strain>
    </source>
</reference>
<proteinExistence type="predicted"/>
<dbReference type="PANTHER" id="PTHR33371:SF18">
    <property type="entry name" value="MCE-FAMILY PROTEIN MCE3C"/>
    <property type="match status" value="1"/>
</dbReference>
<dbReference type="Pfam" id="PF11887">
    <property type="entry name" value="Mce4_CUP1"/>
    <property type="match status" value="1"/>
</dbReference>
<gene>
    <name evidence="4" type="ORF">GCM10007304_08180</name>
</gene>
<dbReference type="PANTHER" id="PTHR33371">
    <property type="entry name" value="INTERMEMBRANE PHOSPHOLIPID TRANSPORT SYSTEM BINDING PROTEIN MLAD-RELATED"/>
    <property type="match status" value="1"/>
</dbReference>
<dbReference type="Pfam" id="PF02470">
    <property type="entry name" value="MlaD"/>
    <property type="match status" value="1"/>
</dbReference>
<dbReference type="InterPro" id="IPR005693">
    <property type="entry name" value="Mce"/>
</dbReference>
<keyword evidence="1" id="KW-0472">Membrane</keyword>
<dbReference type="InterPro" id="IPR024516">
    <property type="entry name" value="Mce_C"/>
</dbReference>
<evidence type="ECO:0000313" key="4">
    <source>
        <dbReference type="EMBL" id="GGF96577.1"/>
    </source>
</evidence>
<sequence length="339" mass="36633">MPSRRRRPAVAGGLGIFIILMLVASAFFLDSLPILGAGSKYTAEFSEAAGLKASNEVRIAGVKVGKVTDVSLDGDRVKVKFDVKDAWVGDQSTASIQIKTVLGQKYLSLEPKGTERLNTKDPIPLERTTSPYDVIDAFSDAGRTAGDIDTEQLATSMETLSAAFSQTPDNIRASLDGVSRLSQTIASRDDSLRTLFDATTKTTKVLADRNQEFTKLISDGASLVQELNERQRSIAALLTGVQRISQQLTGLIRDNEAQIGPALDQLGGVIDILKNNNQNLAKAIELYSPFVRLYSNIVGNGRWFDQVIVNAFPPGLPDIPGYREPIRTLGVDPVRSPGA</sequence>
<dbReference type="PRINTS" id="PR01782">
    <property type="entry name" value="MCEVIRFACTOR"/>
</dbReference>
<dbReference type="AlphaFoldDB" id="A0A917CSN0"/>
<evidence type="ECO:0000259" key="2">
    <source>
        <dbReference type="Pfam" id="PF02470"/>
    </source>
</evidence>
<evidence type="ECO:0000313" key="5">
    <source>
        <dbReference type="Proteomes" id="UP000654257"/>
    </source>
</evidence>
<keyword evidence="1" id="KW-1133">Transmembrane helix</keyword>
<protein>
    <submittedName>
        <fullName evidence="4">ABC transporter substrate-binding protein</fullName>
    </submittedName>
</protein>
<dbReference type="EMBL" id="BMCU01000001">
    <property type="protein sequence ID" value="GGF96577.1"/>
    <property type="molecule type" value="Genomic_DNA"/>
</dbReference>
<dbReference type="NCBIfam" id="TIGR00996">
    <property type="entry name" value="Mtu_fam_mce"/>
    <property type="match status" value="1"/>
</dbReference>
<reference evidence="4" key="1">
    <citation type="journal article" date="2014" name="Int. J. Syst. Evol. Microbiol.">
        <title>Complete genome sequence of Corynebacterium casei LMG S-19264T (=DSM 44701T), isolated from a smear-ripened cheese.</title>
        <authorList>
            <consortium name="US DOE Joint Genome Institute (JGI-PGF)"/>
            <person name="Walter F."/>
            <person name="Albersmeier A."/>
            <person name="Kalinowski J."/>
            <person name="Ruckert C."/>
        </authorList>
    </citation>
    <scope>NUCLEOTIDE SEQUENCE</scope>
    <source>
        <strain evidence="4">CCM 7905</strain>
    </source>
</reference>
<feature type="domain" description="Mce/MlaD" evidence="2">
    <location>
        <begin position="38"/>
        <end position="111"/>
    </location>
</feature>
<keyword evidence="1" id="KW-0812">Transmembrane</keyword>
<name>A0A917CSN0_9NOCA</name>
<keyword evidence="5" id="KW-1185">Reference proteome</keyword>